<dbReference type="Proteomes" id="UP000237271">
    <property type="component" value="Unassembled WGS sequence"/>
</dbReference>
<reference evidence="2 3" key="1">
    <citation type="journal article" date="2017" name="Genome Biol. Evol.">
        <title>Phytophthora megakarya and P. palmivora, closely related causal agents of cacao black pod rot, underwent increases in genome sizes and gene numbers by different mechanisms.</title>
        <authorList>
            <person name="Ali S.S."/>
            <person name="Shao J."/>
            <person name="Lary D.J."/>
            <person name="Kronmiller B."/>
            <person name="Shen D."/>
            <person name="Strem M.D."/>
            <person name="Amoako-Attah I."/>
            <person name="Akrofi A.Y."/>
            <person name="Begoude B.A."/>
            <person name="Ten Hoopen G.M."/>
            <person name="Coulibaly K."/>
            <person name="Kebe B.I."/>
            <person name="Melnick R.L."/>
            <person name="Guiltinan M.J."/>
            <person name="Tyler B.M."/>
            <person name="Meinhardt L.W."/>
            <person name="Bailey B.A."/>
        </authorList>
    </citation>
    <scope>NUCLEOTIDE SEQUENCE [LARGE SCALE GENOMIC DNA]</scope>
    <source>
        <strain evidence="3">sbr112.9</strain>
    </source>
</reference>
<evidence type="ECO:0000313" key="2">
    <source>
        <dbReference type="EMBL" id="POM65997.1"/>
    </source>
</evidence>
<evidence type="ECO:0000256" key="1">
    <source>
        <dbReference type="SAM" id="MobiDB-lite"/>
    </source>
</evidence>
<name>A0A2P4XKC4_9STRA</name>
<protein>
    <submittedName>
        <fullName evidence="2">Uncharacterized protein</fullName>
    </submittedName>
</protein>
<feature type="region of interest" description="Disordered" evidence="1">
    <location>
        <begin position="1"/>
        <end position="86"/>
    </location>
</feature>
<dbReference type="OrthoDB" id="121604at2759"/>
<gene>
    <name evidence="2" type="ORF">PHPALM_18217</name>
</gene>
<accession>A0A2P4XKC4</accession>
<dbReference type="AlphaFoldDB" id="A0A2P4XKC4"/>
<proteinExistence type="predicted"/>
<feature type="compositionally biased region" description="Basic residues" evidence="1">
    <location>
        <begin position="26"/>
        <end position="36"/>
    </location>
</feature>
<comment type="caution">
    <text evidence="2">The sequence shown here is derived from an EMBL/GenBank/DDBJ whole genome shotgun (WGS) entry which is preliminary data.</text>
</comment>
<sequence>MVRVPGSSGDSQGFHCESNENTTKIKLNRGLRRYTHRQSAGSSSTDDKEGGSTVDLEGKPQPPPPTSFGSPCAKLKASDSNVEDGKKVQSWTANKLELTFYQRELTSLLIVNLVMKIVRSKMISALQDPVTAPTETSSKLEYVKSLMLIMKEVDIEPGIFDANALLDAELASIQNATLSPHKILSPLIGSSALKR</sequence>
<keyword evidence="3" id="KW-1185">Reference proteome</keyword>
<evidence type="ECO:0000313" key="3">
    <source>
        <dbReference type="Proteomes" id="UP000237271"/>
    </source>
</evidence>
<dbReference type="EMBL" id="NCKW01009797">
    <property type="protein sequence ID" value="POM65997.1"/>
    <property type="molecule type" value="Genomic_DNA"/>
</dbReference>
<organism evidence="2 3">
    <name type="scientific">Phytophthora palmivora</name>
    <dbReference type="NCBI Taxonomy" id="4796"/>
    <lineage>
        <taxon>Eukaryota</taxon>
        <taxon>Sar</taxon>
        <taxon>Stramenopiles</taxon>
        <taxon>Oomycota</taxon>
        <taxon>Peronosporomycetes</taxon>
        <taxon>Peronosporales</taxon>
        <taxon>Peronosporaceae</taxon>
        <taxon>Phytophthora</taxon>
    </lineage>
</organism>